<name>A0A146LP24_LYGHE</name>
<reference evidence="1" key="1">
    <citation type="journal article" date="2016" name="Gigascience">
        <title>De novo construction of an expanded transcriptome assembly for the western tarnished plant bug, Lygus hesperus.</title>
        <authorList>
            <person name="Tassone E.E."/>
            <person name="Geib S.M."/>
            <person name="Hall B."/>
            <person name="Fabrick J.A."/>
            <person name="Brent C.S."/>
            <person name="Hull J.J."/>
        </authorList>
    </citation>
    <scope>NUCLEOTIDE SEQUENCE</scope>
</reference>
<evidence type="ECO:0000313" key="1">
    <source>
        <dbReference type="EMBL" id="JAQ08506.1"/>
    </source>
</evidence>
<accession>A0A146LP24</accession>
<dbReference type="AlphaFoldDB" id="A0A146LP24"/>
<dbReference type="InterPro" id="IPR011333">
    <property type="entry name" value="SKP1/BTB/POZ_sf"/>
</dbReference>
<dbReference type="EMBL" id="GDHC01010123">
    <property type="protein sequence ID" value="JAQ08506.1"/>
    <property type="molecule type" value="Transcribed_RNA"/>
</dbReference>
<protein>
    <submittedName>
        <fullName evidence="1">Uncharacterized protein</fullName>
    </submittedName>
</protein>
<sequence>MTSYNPTAYKCLLKYFYRLPLDELNAEDLFDLHSIACSYKEKELVESTYLKLKAMINQDTVLKLHAKATSTNSEDILRECELFLSSPEFTNDMISFLSRDMKNAIAVLQMKTVE</sequence>
<proteinExistence type="predicted"/>
<organism evidence="1">
    <name type="scientific">Lygus hesperus</name>
    <name type="common">Western plant bug</name>
    <dbReference type="NCBI Taxonomy" id="30085"/>
    <lineage>
        <taxon>Eukaryota</taxon>
        <taxon>Metazoa</taxon>
        <taxon>Ecdysozoa</taxon>
        <taxon>Arthropoda</taxon>
        <taxon>Hexapoda</taxon>
        <taxon>Insecta</taxon>
        <taxon>Pterygota</taxon>
        <taxon>Neoptera</taxon>
        <taxon>Paraneoptera</taxon>
        <taxon>Hemiptera</taxon>
        <taxon>Heteroptera</taxon>
        <taxon>Panheteroptera</taxon>
        <taxon>Cimicomorpha</taxon>
        <taxon>Miridae</taxon>
        <taxon>Mirini</taxon>
        <taxon>Lygus</taxon>
    </lineage>
</organism>
<dbReference type="Gene3D" id="3.30.710.10">
    <property type="entry name" value="Potassium Channel Kv1.1, Chain A"/>
    <property type="match status" value="1"/>
</dbReference>
<gene>
    <name evidence="1" type="ORF">g.46003</name>
</gene>